<reference evidence="2 3" key="1">
    <citation type="journal article" date="2017" name="ISME J.">
        <title>Energy and carbon metabolisms in a deep terrestrial subsurface fluid microbial community.</title>
        <authorList>
            <person name="Momper L."/>
            <person name="Jungbluth S.P."/>
            <person name="Lee M.D."/>
            <person name="Amend J.P."/>
        </authorList>
    </citation>
    <scope>NUCLEOTIDE SEQUENCE [LARGE SCALE GENOMIC DNA]</scope>
    <source>
        <strain evidence="2">SURF_17</strain>
    </source>
</reference>
<accession>A0A419EXE8</accession>
<name>A0A419EXE8_9BACT</name>
<dbReference type="Gene3D" id="3.30.1490.340">
    <property type="match status" value="1"/>
</dbReference>
<evidence type="ECO:0000259" key="1">
    <source>
        <dbReference type="Pfam" id="PF18505"/>
    </source>
</evidence>
<dbReference type="Proteomes" id="UP000285961">
    <property type="component" value="Unassembled WGS sequence"/>
</dbReference>
<evidence type="ECO:0000313" key="2">
    <source>
        <dbReference type="EMBL" id="RJP69471.1"/>
    </source>
</evidence>
<evidence type="ECO:0000313" key="3">
    <source>
        <dbReference type="Proteomes" id="UP000285961"/>
    </source>
</evidence>
<dbReference type="AlphaFoldDB" id="A0A419EXE8"/>
<dbReference type="InterPro" id="IPR041145">
    <property type="entry name" value="DUF5619"/>
</dbReference>
<dbReference type="EMBL" id="QZKI01000082">
    <property type="protein sequence ID" value="RJP69471.1"/>
    <property type="molecule type" value="Genomic_DNA"/>
</dbReference>
<protein>
    <recommendedName>
        <fullName evidence="1">DUF5619 domain-containing protein</fullName>
    </recommendedName>
</protein>
<feature type="domain" description="DUF5619" evidence="1">
    <location>
        <begin position="9"/>
        <end position="83"/>
    </location>
</feature>
<organism evidence="2 3">
    <name type="scientific">Candidatus Abyssobacteria bacterium SURF_17</name>
    <dbReference type="NCBI Taxonomy" id="2093361"/>
    <lineage>
        <taxon>Bacteria</taxon>
        <taxon>Pseudomonadati</taxon>
        <taxon>Candidatus Hydrogenedentota</taxon>
        <taxon>Candidatus Abyssobacteria</taxon>
    </lineage>
</organism>
<proteinExistence type="predicted"/>
<gene>
    <name evidence="2" type="ORF">C4532_10990</name>
</gene>
<sequence length="116" mass="12811">MRTVSLGLGSGVNYALAEKAAREAAMEAGGKLTLVAWYDKVRNMEGPREACANEGWKCARVYADHHGADIGVLVNEDQYEFYFTRIPEGFEELDEEAALDIHESAKRPDFDNVQGG</sequence>
<dbReference type="Pfam" id="PF18505">
    <property type="entry name" value="DUF5619"/>
    <property type="match status" value="1"/>
</dbReference>
<comment type="caution">
    <text evidence="2">The sequence shown here is derived from an EMBL/GenBank/DDBJ whole genome shotgun (WGS) entry which is preliminary data.</text>
</comment>